<sequence>MSFGILRRILNLAASNSKSIRLRRFLNTAASDSKPIHNGDGKVEGGSQCTALISLDRDGVLGVAVSGVYLLDESISKADAEALKRKLLENVPKDENNEMRKEFYRRRFEDLQICEEDVDKEHKLLLEEKPYLYSSFLIFKSNSSCFTRKVFVADTFNCTVYQTFISPRGTPDEVVDCYCVKISSYEPVWLKGGNHCDLEQYPEYVWHLKKFIWTVESLLHRDTGIVSPFVVVCNHYANTKPRLKRVESEVVEAHAAINRKVWCLDEGKQYRRRAEAMERKIKENKALKLQIEEPKEERKKREA</sequence>
<comment type="caution">
    <text evidence="1">The sequence shown here is derived from an EMBL/GenBank/DDBJ whole genome shotgun (WGS) entry which is preliminary data.</text>
</comment>
<keyword evidence="2" id="KW-1185">Reference proteome</keyword>
<dbReference type="Proteomes" id="UP000796880">
    <property type="component" value="Unassembled WGS sequence"/>
</dbReference>
<proteinExistence type="predicted"/>
<accession>A0A8K0E6U3</accession>
<organism evidence="1 2">
    <name type="scientific">Rhamnella rubrinervis</name>
    <dbReference type="NCBI Taxonomy" id="2594499"/>
    <lineage>
        <taxon>Eukaryota</taxon>
        <taxon>Viridiplantae</taxon>
        <taxon>Streptophyta</taxon>
        <taxon>Embryophyta</taxon>
        <taxon>Tracheophyta</taxon>
        <taxon>Spermatophyta</taxon>
        <taxon>Magnoliopsida</taxon>
        <taxon>eudicotyledons</taxon>
        <taxon>Gunneridae</taxon>
        <taxon>Pentapetalae</taxon>
        <taxon>rosids</taxon>
        <taxon>fabids</taxon>
        <taxon>Rosales</taxon>
        <taxon>Rhamnaceae</taxon>
        <taxon>rhamnoid group</taxon>
        <taxon>Rhamneae</taxon>
        <taxon>Rhamnella</taxon>
    </lineage>
</organism>
<protein>
    <submittedName>
        <fullName evidence="1">Uncharacterized protein</fullName>
    </submittedName>
</protein>
<evidence type="ECO:0000313" key="2">
    <source>
        <dbReference type="Proteomes" id="UP000796880"/>
    </source>
</evidence>
<dbReference type="EMBL" id="VOIH02000007">
    <property type="protein sequence ID" value="KAF3441668.1"/>
    <property type="molecule type" value="Genomic_DNA"/>
</dbReference>
<name>A0A8K0E6U3_9ROSA</name>
<evidence type="ECO:0000313" key="1">
    <source>
        <dbReference type="EMBL" id="KAF3441668.1"/>
    </source>
</evidence>
<dbReference type="OrthoDB" id="446723at2759"/>
<gene>
    <name evidence="1" type="ORF">FNV43_RR15583</name>
</gene>
<dbReference type="AlphaFoldDB" id="A0A8K0E6U3"/>
<reference evidence="1" key="1">
    <citation type="submission" date="2020-03" db="EMBL/GenBank/DDBJ databases">
        <title>A high-quality chromosome-level genome assembly of a woody plant with both climbing and erect habits, Rhamnella rubrinervis.</title>
        <authorList>
            <person name="Lu Z."/>
            <person name="Yang Y."/>
            <person name="Zhu X."/>
            <person name="Sun Y."/>
        </authorList>
    </citation>
    <scope>NUCLEOTIDE SEQUENCE</scope>
    <source>
        <strain evidence="1">BYM</strain>
        <tissue evidence="1">Leaf</tissue>
    </source>
</reference>